<accession>A0A8K1CLY4</accession>
<evidence type="ECO:0000313" key="4">
    <source>
        <dbReference type="Proteomes" id="UP000794436"/>
    </source>
</evidence>
<comment type="caution">
    <text evidence="2">The sequence shown here is derived from an EMBL/GenBank/DDBJ whole genome shotgun (WGS) entry which is preliminary data.</text>
</comment>
<evidence type="ECO:0000313" key="3">
    <source>
        <dbReference type="EMBL" id="TMW64758.1"/>
    </source>
</evidence>
<dbReference type="EMBL" id="SPLM01000039">
    <property type="protein sequence ID" value="TMW64758.1"/>
    <property type="molecule type" value="Genomic_DNA"/>
</dbReference>
<dbReference type="AlphaFoldDB" id="A0A8K1CLY4"/>
<feature type="compositionally biased region" description="Basic and acidic residues" evidence="1">
    <location>
        <begin position="1"/>
        <end position="28"/>
    </location>
</feature>
<evidence type="ECO:0000313" key="2">
    <source>
        <dbReference type="EMBL" id="TMW64752.1"/>
    </source>
</evidence>
<name>A0A8K1CLY4_PYTOL</name>
<dbReference type="EMBL" id="SPLM01000039">
    <property type="protein sequence ID" value="TMW64752.1"/>
    <property type="molecule type" value="Genomic_DNA"/>
</dbReference>
<feature type="region of interest" description="Disordered" evidence="1">
    <location>
        <begin position="1"/>
        <end position="35"/>
    </location>
</feature>
<gene>
    <name evidence="2" type="ORF">Poli38472_011632</name>
    <name evidence="3" type="ORF">Poli38472_011638</name>
</gene>
<evidence type="ECO:0000256" key="1">
    <source>
        <dbReference type="SAM" id="MobiDB-lite"/>
    </source>
</evidence>
<reference evidence="2" key="1">
    <citation type="submission" date="2019-03" db="EMBL/GenBank/DDBJ databases">
        <title>Long read genome sequence of the mycoparasitic Pythium oligandrum ATCC 38472 isolated from sugarbeet rhizosphere.</title>
        <authorList>
            <person name="Gaulin E."/>
        </authorList>
    </citation>
    <scope>NUCLEOTIDE SEQUENCE</scope>
    <source>
        <strain evidence="2">ATCC 38472_TT</strain>
    </source>
</reference>
<keyword evidence="4" id="KW-1185">Reference proteome</keyword>
<sequence length="97" mass="11521">MKEMDKMLKKRENLVKKREDACKARENANKATTSRLKTTETRVKVADATSEMKDAFIRLHMEYNEVREADVVTFVQQQIREAEMKRQQDINDKNMKQ</sequence>
<protein>
    <submittedName>
        <fullName evidence="2">Uncharacterized protein</fullName>
    </submittedName>
</protein>
<dbReference type="Proteomes" id="UP000794436">
    <property type="component" value="Unassembled WGS sequence"/>
</dbReference>
<organism evidence="2 4">
    <name type="scientific">Pythium oligandrum</name>
    <name type="common">Mycoparasitic fungus</name>
    <dbReference type="NCBI Taxonomy" id="41045"/>
    <lineage>
        <taxon>Eukaryota</taxon>
        <taxon>Sar</taxon>
        <taxon>Stramenopiles</taxon>
        <taxon>Oomycota</taxon>
        <taxon>Peronosporomycetes</taxon>
        <taxon>Pythiales</taxon>
        <taxon>Pythiaceae</taxon>
        <taxon>Pythium</taxon>
    </lineage>
</organism>
<proteinExistence type="predicted"/>